<dbReference type="Proteomes" id="UP001183176">
    <property type="component" value="Unassembled WGS sequence"/>
</dbReference>
<reference evidence="2" key="1">
    <citation type="submission" date="2023-07" db="EMBL/GenBank/DDBJ databases">
        <title>30 novel species of actinomycetes from the DSMZ collection.</title>
        <authorList>
            <person name="Nouioui I."/>
        </authorList>
    </citation>
    <scope>NUCLEOTIDE SEQUENCE [LARGE SCALE GENOMIC DNA]</scope>
    <source>
        <strain evidence="2">DSM 44399</strain>
    </source>
</reference>
<proteinExistence type="predicted"/>
<gene>
    <name evidence="1" type="ORF">RM423_11475</name>
</gene>
<evidence type="ECO:0000313" key="2">
    <source>
        <dbReference type="Proteomes" id="UP001183176"/>
    </source>
</evidence>
<organism evidence="1 2">
    <name type="scientific">Jatrophihabitans lederbergiae</name>
    <dbReference type="NCBI Taxonomy" id="3075547"/>
    <lineage>
        <taxon>Bacteria</taxon>
        <taxon>Bacillati</taxon>
        <taxon>Actinomycetota</taxon>
        <taxon>Actinomycetes</taxon>
        <taxon>Jatrophihabitantales</taxon>
        <taxon>Jatrophihabitantaceae</taxon>
        <taxon>Jatrophihabitans</taxon>
    </lineage>
</organism>
<accession>A0ABU2JAK1</accession>
<protein>
    <submittedName>
        <fullName evidence="1">IS630 family transposase</fullName>
    </submittedName>
</protein>
<dbReference type="EMBL" id="JAVREH010000012">
    <property type="protein sequence ID" value="MDT0262016.1"/>
    <property type="molecule type" value="Genomic_DNA"/>
</dbReference>
<feature type="non-terminal residue" evidence="1">
    <location>
        <position position="1"/>
    </location>
</feature>
<sequence>RGTFTSVKDLIAAIETYIDAWNERCQPFTWTKTADEILTKATGGQRSSFTRH</sequence>
<comment type="caution">
    <text evidence="1">The sequence shown here is derived from an EMBL/GenBank/DDBJ whole genome shotgun (WGS) entry which is preliminary data.</text>
</comment>
<name>A0ABU2JAK1_9ACTN</name>
<evidence type="ECO:0000313" key="1">
    <source>
        <dbReference type="EMBL" id="MDT0262016.1"/>
    </source>
</evidence>
<keyword evidence="2" id="KW-1185">Reference proteome</keyword>